<dbReference type="InterPro" id="IPR043128">
    <property type="entry name" value="Rev_trsase/Diguanyl_cyclase"/>
</dbReference>
<evidence type="ECO:0000313" key="7">
    <source>
        <dbReference type="EMBL" id="TXC84667.1"/>
    </source>
</evidence>
<dbReference type="InterPro" id="IPR029787">
    <property type="entry name" value="Nucleotide_cyclase"/>
</dbReference>
<dbReference type="RefSeq" id="WP_147236643.1">
    <property type="nucleotide sequence ID" value="NZ_JAZHFZ010000068.1"/>
</dbReference>
<comment type="catalytic activity">
    <reaction evidence="2">
        <text>2 GTP = 3',3'-c-di-GMP + 2 diphosphate</text>
        <dbReference type="Rhea" id="RHEA:24898"/>
        <dbReference type="ChEBI" id="CHEBI:33019"/>
        <dbReference type="ChEBI" id="CHEBI:37565"/>
        <dbReference type="ChEBI" id="CHEBI:58805"/>
        <dbReference type="EC" id="2.7.7.65"/>
    </reaction>
</comment>
<dbReference type="PROSITE" id="PS50887">
    <property type="entry name" value="GGDEF"/>
    <property type="match status" value="1"/>
</dbReference>
<dbReference type="PANTHER" id="PTHR45138">
    <property type="entry name" value="REGULATORY COMPONENTS OF SENSORY TRANSDUCTION SYSTEM"/>
    <property type="match status" value="1"/>
</dbReference>
<evidence type="ECO:0000313" key="6">
    <source>
        <dbReference type="EMBL" id="TXC79647.1"/>
    </source>
</evidence>
<feature type="transmembrane region" description="Helical" evidence="3">
    <location>
        <begin position="57"/>
        <end position="77"/>
    </location>
</feature>
<sequence length="387" mass="41557">MSSTDVLLVVAMVSCIASAGVLGSLARHRIAGLGQWLAAHCILFVAFGVLVSRRGSYPPSIVLVACVCVLTAAALILQGCRRFAGRPAILRYEYLGLAVSFGAVFYWAVFAPDENARAGVMSAVLGYTRMAAGWTIWNTRALRRRQYGHWLVILGAAAGTAVHASRVVQCIVFASPTTRVLEPTASNIAFIAAGILSLLLLSIGLVMLVNDSLVDQAQRLATVDELTGLLARRELLLRGGALLEDARSSHSLLSVAIIDLDDFKVINDRYGHPAGDRVLQNFAIEVSRQLRRTDVFGRLGGEEFAIFLPQTGKEQAAGLIESVLLSATASKTEEGQPRWTFSAGIDTCRFDDTLTDLITRADAALYRAKRKGKGRVELASPDSLATA</sequence>
<feature type="transmembrane region" description="Helical" evidence="3">
    <location>
        <begin position="89"/>
        <end position="110"/>
    </location>
</feature>
<evidence type="ECO:0000256" key="3">
    <source>
        <dbReference type="SAM" id="Phobius"/>
    </source>
</evidence>
<dbReference type="EC" id="2.7.7.65" evidence="1"/>
<dbReference type="Proteomes" id="UP001481677">
    <property type="component" value="Unassembled WGS sequence"/>
</dbReference>
<evidence type="ECO:0000313" key="9">
    <source>
        <dbReference type="Proteomes" id="UP001481677"/>
    </source>
</evidence>
<feature type="transmembrane region" description="Helical" evidence="3">
    <location>
        <begin position="6"/>
        <end position="26"/>
    </location>
</feature>
<dbReference type="SUPFAM" id="SSF55073">
    <property type="entry name" value="Nucleotide cyclase"/>
    <property type="match status" value="1"/>
</dbReference>
<dbReference type="FunFam" id="3.30.70.270:FF:000001">
    <property type="entry name" value="Diguanylate cyclase domain protein"/>
    <property type="match status" value="1"/>
</dbReference>
<dbReference type="EMBL" id="VOQS01000005">
    <property type="protein sequence ID" value="TXC79647.1"/>
    <property type="molecule type" value="Genomic_DNA"/>
</dbReference>
<evidence type="ECO:0000256" key="1">
    <source>
        <dbReference type="ARBA" id="ARBA00012528"/>
    </source>
</evidence>
<dbReference type="InterPro" id="IPR050469">
    <property type="entry name" value="Diguanylate_Cyclase"/>
</dbReference>
<evidence type="ECO:0000256" key="2">
    <source>
        <dbReference type="ARBA" id="ARBA00034247"/>
    </source>
</evidence>
<dbReference type="GO" id="GO:0052621">
    <property type="term" value="F:diguanylate cyclase activity"/>
    <property type="evidence" value="ECO:0007669"/>
    <property type="project" value="UniProtKB-EC"/>
</dbReference>
<feature type="transmembrane region" description="Helical" evidence="3">
    <location>
        <begin position="33"/>
        <end position="51"/>
    </location>
</feature>
<protein>
    <recommendedName>
        <fullName evidence="1">diguanylate cyclase</fullName>
        <ecNumber evidence="1">2.7.7.65</ecNumber>
    </recommendedName>
</protein>
<keyword evidence="3" id="KW-0472">Membrane</keyword>
<accession>A0A5C6V321</accession>
<keyword evidence="5" id="KW-0808">Transferase</keyword>
<dbReference type="EMBL" id="JAZHGA010000067">
    <property type="protein sequence ID" value="MEM5346153.1"/>
    <property type="molecule type" value="Genomic_DNA"/>
</dbReference>
<evidence type="ECO:0000313" key="5">
    <source>
        <dbReference type="EMBL" id="MEM5346153.1"/>
    </source>
</evidence>
<feature type="transmembrane region" description="Helical" evidence="3">
    <location>
        <begin position="188"/>
        <end position="209"/>
    </location>
</feature>
<feature type="transmembrane region" description="Helical" evidence="3">
    <location>
        <begin position="116"/>
        <end position="137"/>
    </location>
</feature>
<dbReference type="CDD" id="cd01949">
    <property type="entry name" value="GGDEF"/>
    <property type="match status" value="1"/>
</dbReference>
<dbReference type="AlphaFoldDB" id="A0A5C6V321"/>
<reference evidence="6 8" key="1">
    <citation type="journal article" date="2018" name="Int. J. Syst. Evol. Microbiol.">
        <title>Paraburkholderia azotifigens sp. nov., a nitrogen-fixing bacterium isolated from paddy soil.</title>
        <authorList>
            <person name="Choi G.M."/>
            <person name="Im W.T."/>
        </authorList>
    </citation>
    <scope>NUCLEOTIDE SEQUENCE [LARGE SCALE GENOMIC DNA]</scope>
    <source>
        <strain evidence="6 8">NF 2-5-3</strain>
    </source>
</reference>
<proteinExistence type="predicted"/>
<dbReference type="SMART" id="SM00267">
    <property type="entry name" value="GGDEF"/>
    <property type="match status" value="1"/>
</dbReference>
<evidence type="ECO:0000313" key="8">
    <source>
        <dbReference type="Proteomes" id="UP000321776"/>
    </source>
</evidence>
<dbReference type="EMBL" id="VOQS01000003">
    <property type="protein sequence ID" value="TXC84667.1"/>
    <property type="molecule type" value="Genomic_DNA"/>
</dbReference>
<dbReference type="Proteomes" id="UP000321776">
    <property type="component" value="Unassembled WGS sequence"/>
</dbReference>
<feature type="transmembrane region" description="Helical" evidence="3">
    <location>
        <begin position="149"/>
        <end position="168"/>
    </location>
</feature>
<keyword evidence="9" id="KW-1185">Reference proteome</keyword>
<keyword evidence="3" id="KW-1133">Transmembrane helix</keyword>
<dbReference type="NCBIfam" id="TIGR00254">
    <property type="entry name" value="GGDEF"/>
    <property type="match status" value="1"/>
</dbReference>
<keyword evidence="3" id="KW-0812">Transmembrane</keyword>
<dbReference type="InterPro" id="IPR000160">
    <property type="entry name" value="GGDEF_dom"/>
</dbReference>
<dbReference type="PANTHER" id="PTHR45138:SF9">
    <property type="entry name" value="DIGUANYLATE CYCLASE DGCM-RELATED"/>
    <property type="match status" value="1"/>
</dbReference>
<dbReference type="Gene3D" id="3.30.70.270">
    <property type="match status" value="1"/>
</dbReference>
<organism evidence="6 8">
    <name type="scientific">Paraburkholderia azotifigens</name>
    <dbReference type="NCBI Taxonomy" id="2057004"/>
    <lineage>
        <taxon>Bacteria</taxon>
        <taxon>Pseudomonadati</taxon>
        <taxon>Pseudomonadota</taxon>
        <taxon>Betaproteobacteria</taxon>
        <taxon>Burkholderiales</taxon>
        <taxon>Burkholderiaceae</taxon>
        <taxon>Paraburkholderia</taxon>
    </lineage>
</organism>
<comment type="caution">
    <text evidence="6">The sequence shown here is derived from an EMBL/GenBank/DDBJ whole genome shotgun (WGS) entry which is preliminary data.</text>
</comment>
<reference evidence="5 9" key="3">
    <citation type="submission" date="2024-01" db="EMBL/GenBank/DDBJ databases">
        <title>The diversity of rhizobia nodulating Mimosa spp. in eleven states of Brazil covering several biomes is determined by host plant, location, and edaphic factors.</title>
        <authorList>
            <person name="Rouws L."/>
            <person name="Barauna A."/>
            <person name="Beukes C."/>
            <person name="De Faria S.M."/>
            <person name="Gross E."/>
            <person name="Dos Reis Junior F.B."/>
            <person name="Simon M."/>
            <person name="Maluk M."/>
            <person name="Odee D.W."/>
            <person name="Kenicer G."/>
            <person name="Young J.P.W."/>
            <person name="Reis V.M."/>
            <person name="Zilli J."/>
            <person name="James E.K."/>
        </authorList>
    </citation>
    <scope>NUCLEOTIDE SEQUENCE [LARGE SCALE GENOMIC DNA]</scope>
    <source>
        <strain evidence="5 9">JPY530</strain>
    </source>
</reference>
<gene>
    <name evidence="7" type="ORF">FRZ40_31030</name>
    <name evidence="6" type="ORF">FRZ40_35400</name>
    <name evidence="5" type="ORF">V4C56_41835</name>
</gene>
<dbReference type="Pfam" id="PF00990">
    <property type="entry name" value="GGDEF"/>
    <property type="match status" value="1"/>
</dbReference>
<feature type="domain" description="GGDEF" evidence="4">
    <location>
        <begin position="251"/>
        <end position="381"/>
    </location>
</feature>
<reference evidence="6" key="2">
    <citation type="submission" date="2019-08" db="EMBL/GenBank/DDBJ databases">
        <authorList>
            <person name="Im W.-T."/>
        </authorList>
    </citation>
    <scope>NUCLEOTIDE SEQUENCE</scope>
    <source>
        <strain evidence="6">NF 2-5-3</strain>
    </source>
</reference>
<keyword evidence="5" id="KW-0548">Nucleotidyltransferase</keyword>
<evidence type="ECO:0000259" key="4">
    <source>
        <dbReference type="PROSITE" id="PS50887"/>
    </source>
</evidence>
<name>A0A5C6V321_9BURK</name>